<comment type="caution">
    <text evidence="2">The sequence shown here is derived from an EMBL/GenBank/DDBJ whole genome shotgun (WGS) entry which is preliminary data.</text>
</comment>
<proteinExistence type="predicted"/>
<dbReference type="SUPFAM" id="SSF82199">
    <property type="entry name" value="SET domain"/>
    <property type="match status" value="1"/>
</dbReference>
<dbReference type="GO" id="GO:0005634">
    <property type="term" value="C:nucleus"/>
    <property type="evidence" value="ECO:0007669"/>
    <property type="project" value="TreeGrafter"/>
</dbReference>
<evidence type="ECO:0000313" key="2">
    <source>
        <dbReference type="EMBL" id="THV71287.1"/>
    </source>
</evidence>
<evidence type="ECO:0000256" key="1">
    <source>
        <dbReference type="SAM" id="MobiDB-lite"/>
    </source>
</evidence>
<evidence type="ECO:0000313" key="3">
    <source>
        <dbReference type="Proteomes" id="UP000304951"/>
    </source>
</evidence>
<dbReference type="GO" id="GO:0016279">
    <property type="term" value="F:protein-lysine N-methyltransferase activity"/>
    <property type="evidence" value="ECO:0007669"/>
    <property type="project" value="TreeGrafter"/>
</dbReference>
<dbReference type="EMBL" id="QZAF01000158">
    <property type="protein sequence ID" value="THV71287.1"/>
    <property type="molecule type" value="Genomic_DNA"/>
</dbReference>
<accession>A0A4S8SKI1</accession>
<dbReference type="InterPro" id="IPR046341">
    <property type="entry name" value="SET_dom_sf"/>
</dbReference>
<dbReference type="CDD" id="cd10527">
    <property type="entry name" value="SET_LSMT"/>
    <property type="match status" value="1"/>
</dbReference>
<dbReference type="AlphaFoldDB" id="A0A4S8SKI1"/>
<dbReference type="Proteomes" id="UP000304951">
    <property type="component" value="Unassembled WGS sequence"/>
</dbReference>
<dbReference type="PANTHER" id="PTHR13271:SF76">
    <property type="entry name" value="SET DOMAIN-CONTAINING PROTEIN 8"/>
    <property type="match status" value="1"/>
</dbReference>
<name>A0A4S8SKI1_AURPU</name>
<sequence length="533" mass="59067">MIRDGKQHAWLSLPVDTLPAWAALNSVSFDGIKIGPLPGKEEHGCTVIAKRHLKGGEEPPLMTIPRELILSLERVHEHAKSDSDFRSVLDSLDGFGRFELNFTNAQASTALSSTARGAILTFLLMQSFTACPSAPRKKGISSPFTEYLKYLPMEMLPTFWAPAECDLLTGTTLAPALTAKLNSLNREFEQLREATSSLPWCAEQWWDEVDGILEFDDWLQVDAFYRSRALEYPGVGDCMVPCIDMANHSSGTGTAAIYEVDDQGNAVLLLRDGKTVEENGEITITYGDKKGACEMLFSYGFIEDEMESARELFLDLSIPGDDPLGRAKAAVANCAPGFKIVESGDGVSWDGAYIWLICVNEEDGLSFQIQQTVEGNRELIATWKDEPVHGFEDFRSILEQDPLWDVYHLRAVSVLQERIASQLQDLYGSDDQVDAAQHGDGTNIRERAWHLAKRLRFLESGLLEKAYSYYEDEMIKIDSEQPPPGFGRGLKPGLERFRVLIHVAATPLGSSASSATPQRLAGLMTRSREATSE</sequence>
<gene>
    <name evidence="2" type="ORF">D6D28_04554</name>
</gene>
<feature type="region of interest" description="Disordered" evidence="1">
    <location>
        <begin position="510"/>
        <end position="533"/>
    </location>
</feature>
<organism evidence="2 3">
    <name type="scientific">Aureobasidium pullulans</name>
    <name type="common">Black yeast</name>
    <name type="synonym">Pullularia pullulans</name>
    <dbReference type="NCBI Taxonomy" id="5580"/>
    <lineage>
        <taxon>Eukaryota</taxon>
        <taxon>Fungi</taxon>
        <taxon>Dikarya</taxon>
        <taxon>Ascomycota</taxon>
        <taxon>Pezizomycotina</taxon>
        <taxon>Dothideomycetes</taxon>
        <taxon>Dothideomycetidae</taxon>
        <taxon>Dothideales</taxon>
        <taxon>Saccotheciaceae</taxon>
        <taxon>Aureobasidium</taxon>
    </lineage>
</organism>
<dbReference type="Gene3D" id="3.90.1410.10">
    <property type="entry name" value="set domain protein methyltransferase, domain 1"/>
    <property type="match status" value="1"/>
</dbReference>
<dbReference type="PANTHER" id="PTHR13271">
    <property type="entry name" value="UNCHARACTERIZED PUTATIVE METHYLTRANSFERASE"/>
    <property type="match status" value="1"/>
</dbReference>
<dbReference type="InterPro" id="IPR050600">
    <property type="entry name" value="SETD3_SETD6_MTase"/>
</dbReference>
<reference evidence="2 3" key="1">
    <citation type="submission" date="2018-10" db="EMBL/GenBank/DDBJ databases">
        <title>Fifty Aureobasidium pullulans genomes reveal a recombining polyextremotolerant generalist.</title>
        <authorList>
            <person name="Gostincar C."/>
            <person name="Turk M."/>
            <person name="Zajc J."/>
            <person name="Gunde-Cimerman N."/>
        </authorList>
    </citation>
    <scope>NUCLEOTIDE SEQUENCE [LARGE SCALE GENOMIC DNA]</scope>
    <source>
        <strain evidence="2 3">EXF-11900</strain>
    </source>
</reference>
<protein>
    <submittedName>
        <fullName evidence="2">SET domain-containing protein</fullName>
    </submittedName>
</protein>